<dbReference type="InterPro" id="IPR011009">
    <property type="entry name" value="Kinase-like_dom_sf"/>
</dbReference>
<dbReference type="GO" id="GO:0004674">
    <property type="term" value="F:protein serine/threonine kinase activity"/>
    <property type="evidence" value="ECO:0007669"/>
    <property type="project" value="UniProtKB-KW"/>
</dbReference>
<keyword evidence="5" id="KW-0472">Membrane</keyword>
<evidence type="ECO:0000256" key="3">
    <source>
        <dbReference type="PROSITE-ProRule" id="PRU10141"/>
    </source>
</evidence>
<keyword evidence="5" id="KW-0812">Transmembrane</keyword>
<feature type="transmembrane region" description="Helical" evidence="5">
    <location>
        <begin position="285"/>
        <end position="308"/>
    </location>
</feature>
<proteinExistence type="predicted"/>
<evidence type="ECO:0000256" key="1">
    <source>
        <dbReference type="ARBA" id="ARBA00022741"/>
    </source>
</evidence>
<dbReference type="InterPro" id="IPR000719">
    <property type="entry name" value="Prot_kinase_dom"/>
</dbReference>
<gene>
    <name evidence="7" type="ordered locus">BATR1942_18940</name>
</gene>
<dbReference type="Gene3D" id="1.10.510.10">
    <property type="entry name" value="Transferase(Phosphotransferase) domain 1"/>
    <property type="match status" value="1"/>
</dbReference>
<dbReference type="EMBL" id="CP002207">
    <property type="protein sequence ID" value="ADP34705.1"/>
    <property type="molecule type" value="Genomic_DNA"/>
</dbReference>
<feature type="domain" description="Protein kinase" evidence="6">
    <location>
        <begin position="1"/>
        <end position="309"/>
    </location>
</feature>
<dbReference type="InterPro" id="IPR017441">
    <property type="entry name" value="Protein_kinase_ATP_BS"/>
</dbReference>
<reference evidence="7 8" key="1">
    <citation type="journal article" date="2011" name="Front. Microbiol.">
        <title>Genomic signatures of strain selection and enhancement in Bacillus atrophaeus var. globigii, a historical biowarfare simulant.</title>
        <authorList>
            <person name="Gibbons H.S."/>
            <person name="Broomall S.M."/>
            <person name="McNew L.A."/>
            <person name="Daligault H."/>
            <person name="Chapman C."/>
            <person name="Bruce D."/>
            <person name="Karavis M."/>
            <person name="Krepps M."/>
            <person name="McGregor P.A."/>
            <person name="Hong C."/>
            <person name="Park K.H."/>
            <person name="Akmal A."/>
            <person name="Feldman A."/>
            <person name="Lin J.S."/>
            <person name="Chang W.E."/>
            <person name="Higgs B.W."/>
            <person name="Demirev P."/>
            <person name="Lindquist J."/>
            <person name="Liem A."/>
            <person name="Fochler E."/>
            <person name="Read T.D."/>
            <person name="Tapia R."/>
            <person name="Johnson S."/>
            <person name="Bishop-Lilly K.A."/>
            <person name="Detter C."/>
            <person name="Han C."/>
            <person name="Sozhamannan S."/>
            <person name="Rosenzweig C.N."/>
            <person name="Skowronski E.W."/>
        </authorList>
    </citation>
    <scope>NUCLEOTIDE SEQUENCE [LARGE SCALE GENOMIC DNA]</scope>
    <source>
        <strain evidence="7 8">1942</strain>
    </source>
</reference>
<protein>
    <submittedName>
        <fullName evidence="7">Serine/threonine protein kinase</fullName>
    </submittedName>
</protein>
<evidence type="ECO:0000313" key="7">
    <source>
        <dbReference type="EMBL" id="ADP34705.1"/>
    </source>
</evidence>
<feature type="region of interest" description="Disordered" evidence="4">
    <location>
        <begin position="241"/>
        <end position="274"/>
    </location>
</feature>
<keyword evidence="8" id="KW-1185">Reference proteome</keyword>
<dbReference type="SUPFAM" id="SSF56112">
    <property type="entry name" value="Protein kinase-like (PK-like)"/>
    <property type="match status" value="1"/>
</dbReference>
<dbReference type="Pfam" id="PF00069">
    <property type="entry name" value="Pkinase"/>
    <property type="match status" value="1"/>
</dbReference>
<organism evidence="7 8">
    <name type="scientific">Bacillus atrophaeus (strain 1942)</name>
    <dbReference type="NCBI Taxonomy" id="720555"/>
    <lineage>
        <taxon>Bacteria</taxon>
        <taxon>Bacillati</taxon>
        <taxon>Bacillota</taxon>
        <taxon>Bacilli</taxon>
        <taxon>Bacillales</taxon>
        <taxon>Bacillaceae</taxon>
        <taxon>Bacillus</taxon>
    </lineage>
</organism>
<evidence type="ECO:0000313" key="8">
    <source>
        <dbReference type="Proteomes" id="UP000006867"/>
    </source>
</evidence>
<dbReference type="SMART" id="SM00220">
    <property type="entry name" value="S_TKc"/>
    <property type="match status" value="1"/>
</dbReference>
<feature type="binding site" evidence="3">
    <location>
        <position position="26"/>
    </location>
    <ligand>
        <name>ATP</name>
        <dbReference type="ChEBI" id="CHEBI:30616"/>
    </ligand>
</feature>
<evidence type="ECO:0000256" key="2">
    <source>
        <dbReference type="ARBA" id="ARBA00022840"/>
    </source>
</evidence>
<evidence type="ECO:0000259" key="6">
    <source>
        <dbReference type="PROSITE" id="PS50011"/>
    </source>
</evidence>
<dbReference type="InterPro" id="IPR050108">
    <property type="entry name" value="CDK"/>
</dbReference>
<dbReference type="Proteomes" id="UP000006867">
    <property type="component" value="Chromosome"/>
</dbReference>
<name>A0ABM5M3F1_BACA1</name>
<keyword evidence="7" id="KW-0723">Serine/threonine-protein kinase</keyword>
<keyword evidence="7" id="KW-0418">Kinase</keyword>
<sequence length="309" mass="34385">MLKQLGKGANGIVYLAEASDGLVALKVSDDSMSITSEVNVLKSFSKAQSRTMGPSFFDVDDAFVPSAKINISFYVMEYIEGPLLLQYVSQRGLEWVPVLMVQLLSSLSVLHQQGWIFGDLKPDNLIVNGPPARIRCIDVGGTTKEGRSVKEYTEFFDRGYWGYGTRKAEPSYDLFAVAMIMINCVHKKEFKKSHQPKEQLRSIIEGNPFLKKYKKVLMSALNGDYQSADAMKNDLLAAGRQNERRKAPAPTSSQASSGTQQPKPRQGKVTQTRYKAKKKAVQSSGLFETTLIVISVLALYFAYIVLFLI</sequence>
<keyword evidence="5" id="KW-1133">Transmembrane helix</keyword>
<dbReference type="PANTHER" id="PTHR24056">
    <property type="entry name" value="CELL DIVISION PROTEIN KINASE"/>
    <property type="match status" value="1"/>
</dbReference>
<accession>A0ABM5M3F1</accession>
<keyword evidence="2 3" id="KW-0067">ATP-binding</keyword>
<evidence type="ECO:0000256" key="5">
    <source>
        <dbReference type="SAM" id="Phobius"/>
    </source>
</evidence>
<dbReference type="Gene3D" id="3.30.200.20">
    <property type="entry name" value="Phosphorylase Kinase, domain 1"/>
    <property type="match status" value="1"/>
</dbReference>
<feature type="compositionally biased region" description="Polar residues" evidence="4">
    <location>
        <begin position="250"/>
        <end position="273"/>
    </location>
</feature>
<keyword evidence="7" id="KW-0808">Transferase</keyword>
<evidence type="ECO:0000256" key="4">
    <source>
        <dbReference type="SAM" id="MobiDB-lite"/>
    </source>
</evidence>
<dbReference type="PROSITE" id="PS50011">
    <property type="entry name" value="PROTEIN_KINASE_DOM"/>
    <property type="match status" value="1"/>
</dbReference>
<dbReference type="PROSITE" id="PS00107">
    <property type="entry name" value="PROTEIN_KINASE_ATP"/>
    <property type="match status" value="1"/>
</dbReference>
<keyword evidence="1 3" id="KW-0547">Nucleotide-binding</keyword>